<feature type="domain" description="Enolpyruvate transferase" evidence="9">
    <location>
        <begin position="3"/>
        <end position="407"/>
    </location>
</feature>
<sequence length="428" mass="46045">MQRSILLGLLANTPSVVLNPAWSSEARSLFEAAQRLGMTVADQTAHQVSFCGVGRSIQVPGTALESIGSAFNLRTMAAVAALARGDTILEGNASMLARPVRDYLGFITELGGDVEDLSTSRNLRIRVRGSRRLGGTAHIDTRHSSQVLTSLLLVAPLAEDPVRINCSQGRGVGQGYVDLTVAMMRERGAWVESTESGFVVRPGMYRSGVHEIASDFTALSYLAGTVATAESGHVTIRDYIPSQLGPEREFLHVLRQLGIRTTHDPATHTLLIERVEPTSRHVEIDARNIPTVVPTLAAMAPFVEPRVTVHHAAHVNNHKCRRVDMMLEQLRHMGCSIAPTYTADGEVDGFGTPSGRQEPVGGVTAESHGDHRIFMSLATAALGARLSTAINGAEHLHASFPDYFTVLERVGADFDAARTPDGVLSPAR</sequence>
<organism evidence="10 11">
    <name type="scientific">Streptomyces abyssalis</name>
    <dbReference type="NCBI Taxonomy" id="933944"/>
    <lineage>
        <taxon>Bacteria</taxon>
        <taxon>Bacillati</taxon>
        <taxon>Actinomycetota</taxon>
        <taxon>Actinomycetes</taxon>
        <taxon>Kitasatosporales</taxon>
        <taxon>Streptomycetaceae</taxon>
        <taxon>Streptomyces</taxon>
    </lineage>
</organism>
<evidence type="ECO:0000313" key="11">
    <source>
        <dbReference type="Proteomes" id="UP000176087"/>
    </source>
</evidence>
<evidence type="ECO:0000256" key="1">
    <source>
        <dbReference type="ARBA" id="ARBA00004811"/>
    </source>
</evidence>
<gene>
    <name evidence="10" type="ORF">AN215_18790</name>
</gene>
<dbReference type="InterPro" id="IPR036968">
    <property type="entry name" value="Enolpyruvate_Tfrase_sf"/>
</dbReference>
<name>A0A1E7JKR2_9ACTN</name>
<evidence type="ECO:0000256" key="2">
    <source>
        <dbReference type="ARBA" id="ARBA00009948"/>
    </source>
</evidence>
<comment type="catalytic activity">
    <reaction evidence="8">
        <text>3-phosphoshikimate + phosphoenolpyruvate = 5-O-(1-carboxyvinyl)-3-phosphoshikimate + phosphate</text>
        <dbReference type="Rhea" id="RHEA:21256"/>
        <dbReference type="ChEBI" id="CHEBI:43474"/>
        <dbReference type="ChEBI" id="CHEBI:57701"/>
        <dbReference type="ChEBI" id="CHEBI:58702"/>
        <dbReference type="ChEBI" id="CHEBI:145989"/>
        <dbReference type="EC" id="2.5.1.19"/>
    </reaction>
    <physiologicalReaction direction="left-to-right" evidence="8">
        <dbReference type="Rhea" id="RHEA:21257"/>
    </physiologicalReaction>
</comment>
<evidence type="ECO:0000256" key="3">
    <source>
        <dbReference type="ARBA" id="ARBA00012450"/>
    </source>
</evidence>
<evidence type="ECO:0000256" key="4">
    <source>
        <dbReference type="ARBA" id="ARBA00022605"/>
    </source>
</evidence>
<accession>A0A1E7JKR2</accession>
<dbReference type="Proteomes" id="UP000176087">
    <property type="component" value="Unassembled WGS sequence"/>
</dbReference>
<dbReference type="PANTHER" id="PTHR21090:SF5">
    <property type="entry name" value="PENTAFUNCTIONAL AROM POLYPEPTIDE"/>
    <property type="match status" value="1"/>
</dbReference>
<dbReference type="STRING" id="933944.AN215_18790"/>
<evidence type="ECO:0000256" key="6">
    <source>
        <dbReference type="ARBA" id="ARBA00023141"/>
    </source>
</evidence>
<dbReference type="InterPro" id="IPR001986">
    <property type="entry name" value="Enolpyruvate_Tfrase_dom"/>
</dbReference>
<comment type="caution">
    <text evidence="10">The sequence shown here is derived from an EMBL/GenBank/DDBJ whole genome shotgun (WGS) entry which is preliminary data.</text>
</comment>
<evidence type="ECO:0000313" key="10">
    <source>
        <dbReference type="EMBL" id="OEU88205.1"/>
    </source>
</evidence>
<protein>
    <recommendedName>
        <fullName evidence="3">3-phosphoshikimate 1-carboxyvinyltransferase</fullName>
        <ecNumber evidence="3">2.5.1.19</ecNumber>
    </recommendedName>
    <alternativeName>
        <fullName evidence="7">5-enolpyruvylshikimate-3-phosphate synthase</fullName>
    </alternativeName>
</protein>
<evidence type="ECO:0000256" key="5">
    <source>
        <dbReference type="ARBA" id="ARBA00022679"/>
    </source>
</evidence>
<dbReference type="PIRSF" id="PIRSF000505">
    <property type="entry name" value="EPSPS"/>
    <property type="match status" value="1"/>
</dbReference>
<dbReference type="InterPro" id="IPR006264">
    <property type="entry name" value="EPSP_synthase"/>
</dbReference>
<proteinExistence type="inferred from homology"/>
<dbReference type="PANTHER" id="PTHR21090">
    <property type="entry name" value="AROM/DEHYDROQUINATE SYNTHASE"/>
    <property type="match status" value="1"/>
</dbReference>
<dbReference type="GO" id="GO:0008652">
    <property type="term" value="P:amino acid biosynthetic process"/>
    <property type="evidence" value="ECO:0007669"/>
    <property type="project" value="UniProtKB-KW"/>
</dbReference>
<comment type="pathway">
    <text evidence="1">Metabolic intermediate biosynthesis; chorismate biosynthesis; chorismate from D-erythrose 4-phosphate and phosphoenolpyruvate: step 6/7.</text>
</comment>
<evidence type="ECO:0000256" key="7">
    <source>
        <dbReference type="ARBA" id="ARBA00030046"/>
    </source>
</evidence>
<dbReference type="UniPathway" id="UPA00053">
    <property type="reaction ID" value="UER00089"/>
</dbReference>
<dbReference type="InterPro" id="IPR013792">
    <property type="entry name" value="RNA3'P_cycl/enolpyr_Trfase_a/b"/>
</dbReference>
<dbReference type="GO" id="GO:0003866">
    <property type="term" value="F:3-phosphoshikimate 1-carboxyvinyltransferase activity"/>
    <property type="evidence" value="ECO:0007669"/>
    <property type="project" value="UniProtKB-EC"/>
</dbReference>
<dbReference type="EMBL" id="LJGT01000040">
    <property type="protein sequence ID" value="OEU88205.1"/>
    <property type="molecule type" value="Genomic_DNA"/>
</dbReference>
<dbReference type="Gene3D" id="3.65.10.10">
    <property type="entry name" value="Enolpyruvate transferase domain"/>
    <property type="match status" value="2"/>
</dbReference>
<dbReference type="GO" id="GO:0009073">
    <property type="term" value="P:aromatic amino acid family biosynthetic process"/>
    <property type="evidence" value="ECO:0007669"/>
    <property type="project" value="UniProtKB-KW"/>
</dbReference>
<keyword evidence="5" id="KW-0808">Transferase</keyword>
<evidence type="ECO:0000256" key="8">
    <source>
        <dbReference type="ARBA" id="ARBA00044633"/>
    </source>
</evidence>
<comment type="similarity">
    <text evidence="2">Belongs to the EPSP synthase family.</text>
</comment>
<keyword evidence="4" id="KW-0028">Amino-acid biosynthesis</keyword>
<dbReference type="SUPFAM" id="SSF55205">
    <property type="entry name" value="EPT/RTPC-like"/>
    <property type="match status" value="1"/>
</dbReference>
<keyword evidence="6" id="KW-0057">Aromatic amino acid biosynthesis</keyword>
<dbReference type="AlphaFoldDB" id="A0A1E7JKR2"/>
<reference evidence="10 11" key="1">
    <citation type="journal article" date="2016" name="Front. Microbiol.">
        <title>Comparative Genomics Analysis of Streptomyces Species Reveals Their Adaptation to the Marine Environment and Their Diversity at the Genomic Level.</title>
        <authorList>
            <person name="Tian X."/>
            <person name="Zhang Z."/>
            <person name="Yang T."/>
            <person name="Chen M."/>
            <person name="Li J."/>
            <person name="Chen F."/>
            <person name="Yang J."/>
            <person name="Li W."/>
            <person name="Zhang B."/>
            <person name="Zhang Z."/>
            <person name="Wu J."/>
            <person name="Zhang C."/>
            <person name="Long L."/>
            <person name="Xiao J."/>
        </authorList>
    </citation>
    <scope>NUCLEOTIDE SEQUENCE [LARGE SCALE GENOMIC DNA]</scope>
    <source>
        <strain evidence="10 11">SCSIO 10390</strain>
    </source>
</reference>
<dbReference type="EC" id="2.5.1.19" evidence="3"/>
<keyword evidence="11" id="KW-1185">Reference proteome</keyword>
<evidence type="ECO:0000259" key="9">
    <source>
        <dbReference type="Pfam" id="PF00275"/>
    </source>
</evidence>
<dbReference type="GO" id="GO:0009423">
    <property type="term" value="P:chorismate biosynthetic process"/>
    <property type="evidence" value="ECO:0007669"/>
    <property type="project" value="UniProtKB-UniPathway"/>
</dbReference>
<dbReference type="Pfam" id="PF00275">
    <property type="entry name" value="EPSP_synthase"/>
    <property type="match status" value="1"/>
</dbReference>